<dbReference type="OrthoDB" id="2965142at2"/>
<keyword evidence="1" id="KW-0472">Membrane</keyword>
<reference evidence="2 3" key="1">
    <citation type="submission" date="2018-08" db="EMBL/GenBank/DDBJ databases">
        <title>Paenibacillus sp. M4BSY-1, whole genome shotgun sequence.</title>
        <authorList>
            <person name="Tuo L."/>
        </authorList>
    </citation>
    <scope>NUCLEOTIDE SEQUENCE [LARGE SCALE GENOMIC DNA]</scope>
    <source>
        <strain evidence="2 3">M4BSY-1</strain>
    </source>
</reference>
<evidence type="ECO:0000313" key="2">
    <source>
        <dbReference type="EMBL" id="REK76435.1"/>
    </source>
</evidence>
<feature type="transmembrane region" description="Helical" evidence="1">
    <location>
        <begin position="6"/>
        <end position="25"/>
    </location>
</feature>
<accession>A0A371PKG6</accession>
<organism evidence="2 3">
    <name type="scientific">Paenibacillus paeoniae</name>
    <dbReference type="NCBI Taxonomy" id="2292705"/>
    <lineage>
        <taxon>Bacteria</taxon>
        <taxon>Bacillati</taxon>
        <taxon>Bacillota</taxon>
        <taxon>Bacilli</taxon>
        <taxon>Bacillales</taxon>
        <taxon>Paenibacillaceae</taxon>
        <taxon>Paenibacillus</taxon>
    </lineage>
</organism>
<dbReference type="RefSeq" id="WP_116043378.1">
    <property type="nucleotide sequence ID" value="NZ_QUBQ01000001.1"/>
</dbReference>
<keyword evidence="3" id="KW-1185">Reference proteome</keyword>
<name>A0A371PKG6_9BACL</name>
<proteinExistence type="predicted"/>
<evidence type="ECO:0008006" key="4">
    <source>
        <dbReference type="Google" id="ProtNLM"/>
    </source>
</evidence>
<evidence type="ECO:0000256" key="1">
    <source>
        <dbReference type="SAM" id="Phobius"/>
    </source>
</evidence>
<evidence type="ECO:0000313" key="3">
    <source>
        <dbReference type="Proteomes" id="UP000261905"/>
    </source>
</evidence>
<dbReference type="AlphaFoldDB" id="A0A371PKG6"/>
<sequence>MKVLKGSLIGGVIVCCIMVFGLNHWDVLYGRYIAQSFFSHLTTGNLTAASEDIYFHREDGTYTREGNGANATWIERVQNLQEQGIHAVSFKSLKVQNDDGEPVGSVILTLEEKGELKDYRLVFFFKGNLSDFGIIRFQQIEAPDQYPKWQEALSGAL</sequence>
<gene>
    <name evidence="2" type="ORF">DX130_05180</name>
</gene>
<keyword evidence="1" id="KW-1133">Transmembrane helix</keyword>
<comment type="caution">
    <text evidence="2">The sequence shown here is derived from an EMBL/GenBank/DDBJ whole genome shotgun (WGS) entry which is preliminary data.</text>
</comment>
<keyword evidence="1" id="KW-0812">Transmembrane</keyword>
<protein>
    <recommendedName>
        <fullName evidence="4">DUF4829 domain-containing protein</fullName>
    </recommendedName>
</protein>
<dbReference type="Proteomes" id="UP000261905">
    <property type="component" value="Unassembled WGS sequence"/>
</dbReference>
<dbReference type="EMBL" id="QUBQ01000001">
    <property type="protein sequence ID" value="REK76435.1"/>
    <property type="molecule type" value="Genomic_DNA"/>
</dbReference>